<protein>
    <recommendedName>
        <fullName evidence="4">Methyltransferase domain-containing protein</fullName>
    </recommendedName>
</protein>
<sequence length="359" mass="41243">MVLPLTDILDFSIPFPYLLTIMSPNTIPGQLPQPPQLLQGFWAHGRFYGGWRPRKYPFPIDAEELNRLDIFHKFFLVARKTALCAYNLNLGRPAKILDLGTGTGIWAINVAEVSEQTPEIMAVDLNRIQPALIPRGMMTMQFDMEEPSWDSLMWDCDLVHLRMLFGSIQTDLWLDTYRKVLDHLTPGTGSLEHVEIDWVPRWEASGDFPENSAFKEWSDAFLKALDLFNRSARVSTPQTRHLMEQAGFCDFREQTVRCYVNPWSPDTWEQDTARWFNLGLKHCLEAMSLMPMVERLGMTVEEVDDLCSRVKEENLKLRYHGYCTVHIWTARRPAHGHSTAPAKSLSPNQAGRHGLPGRM</sequence>
<dbReference type="EMBL" id="LAZP02000595">
    <property type="protein sequence ID" value="PFH56376.1"/>
    <property type="molecule type" value="Genomic_DNA"/>
</dbReference>
<dbReference type="SUPFAM" id="SSF53335">
    <property type="entry name" value="S-adenosyl-L-methionine-dependent methyltransferases"/>
    <property type="match status" value="1"/>
</dbReference>
<dbReference type="Gene3D" id="3.40.50.150">
    <property type="entry name" value="Vaccinia Virus protein VP39"/>
    <property type="match status" value="1"/>
</dbReference>
<keyword evidence="3" id="KW-1185">Reference proteome</keyword>
<evidence type="ECO:0008006" key="4">
    <source>
        <dbReference type="Google" id="ProtNLM"/>
    </source>
</evidence>
<accession>A0A2A9P6A7</accession>
<evidence type="ECO:0000313" key="2">
    <source>
        <dbReference type="EMBL" id="PFH56376.1"/>
    </source>
</evidence>
<reference evidence="2 3" key="2">
    <citation type="journal article" date="2017" name="Sci. Rep.">
        <title>Ant-infecting Ophiocordyceps genomes reveal a high diversity of potential behavioral manipulation genes and a possible major role for enterotoxins.</title>
        <authorList>
            <person name="de Bekker C."/>
            <person name="Ohm R.A."/>
            <person name="Evans H.C."/>
            <person name="Brachmann A."/>
            <person name="Hughes D.P."/>
        </authorList>
    </citation>
    <scope>NUCLEOTIDE SEQUENCE [LARGE SCALE GENOMIC DNA]</scope>
    <source>
        <strain evidence="2 3">SC16a</strain>
    </source>
</reference>
<dbReference type="Pfam" id="PF13489">
    <property type="entry name" value="Methyltransf_23"/>
    <property type="match status" value="1"/>
</dbReference>
<evidence type="ECO:0000256" key="1">
    <source>
        <dbReference type="SAM" id="MobiDB-lite"/>
    </source>
</evidence>
<dbReference type="Proteomes" id="UP000037136">
    <property type="component" value="Unassembled WGS sequence"/>
</dbReference>
<organism evidence="2 3">
    <name type="scientific">Ophiocordyceps unilateralis</name>
    <name type="common">Zombie-ant fungus</name>
    <name type="synonym">Torrubia unilateralis</name>
    <dbReference type="NCBI Taxonomy" id="268505"/>
    <lineage>
        <taxon>Eukaryota</taxon>
        <taxon>Fungi</taxon>
        <taxon>Dikarya</taxon>
        <taxon>Ascomycota</taxon>
        <taxon>Pezizomycotina</taxon>
        <taxon>Sordariomycetes</taxon>
        <taxon>Hypocreomycetidae</taxon>
        <taxon>Hypocreales</taxon>
        <taxon>Ophiocordycipitaceae</taxon>
        <taxon>Ophiocordyceps</taxon>
    </lineage>
</organism>
<reference evidence="2 3" key="1">
    <citation type="journal article" date="2015" name="BMC Genomics">
        <title>Gene expression during zombie ant biting behavior reflects the complexity underlying fungal parasitic behavioral manipulation.</title>
        <authorList>
            <person name="de Bekker C."/>
            <person name="Ohm R.A."/>
            <person name="Loreto R.G."/>
            <person name="Sebastian A."/>
            <person name="Albert I."/>
            <person name="Merrow M."/>
            <person name="Brachmann A."/>
            <person name="Hughes D.P."/>
        </authorList>
    </citation>
    <scope>NUCLEOTIDE SEQUENCE [LARGE SCALE GENOMIC DNA]</scope>
    <source>
        <strain evidence="2 3">SC16a</strain>
    </source>
</reference>
<dbReference type="STRING" id="268505.A0A2A9P6A7"/>
<gene>
    <name evidence="2" type="ORF">XA68_16602</name>
</gene>
<dbReference type="OrthoDB" id="2013972at2759"/>
<proteinExistence type="predicted"/>
<evidence type="ECO:0000313" key="3">
    <source>
        <dbReference type="Proteomes" id="UP000037136"/>
    </source>
</evidence>
<dbReference type="InterPro" id="IPR029063">
    <property type="entry name" value="SAM-dependent_MTases_sf"/>
</dbReference>
<feature type="region of interest" description="Disordered" evidence="1">
    <location>
        <begin position="335"/>
        <end position="359"/>
    </location>
</feature>
<name>A0A2A9P6A7_OPHUN</name>
<dbReference type="AlphaFoldDB" id="A0A2A9P6A7"/>
<comment type="caution">
    <text evidence="2">The sequence shown here is derived from an EMBL/GenBank/DDBJ whole genome shotgun (WGS) entry which is preliminary data.</text>
</comment>